<protein>
    <submittedName>
        <fullName evidence="4">Sugar kinase of the NBD/HSP70 family, may contain an N-terminal HTH domain</fullName>
    </submittedName>
</protein>
<dbReference type="InterPro" id="IPR000835">
    <property type="entry name" value="HTH_MarR-typ"/>
</dbReference>
<proteinExistence type="inferred from homology"/>
<feature type="region of interest" description="Disordered" evidence="2">
    <location>
        <begin position="1"/>
        <end position="32"/>
    </location>
</feature>
<keyword evidence="4" id="KW-0808">Transferase</keyword>
<dbReference type="RefSeq" id="WP_079176016.1">
    <property type="nucleotide sequence ID" value="NZ_FODD01000009.1"/>
</dbReference>
<dbReference type="OrthoDB" id="3605644at2"/>
<dbReference type="SUPFAM" id="SSF53067">
    <property type="entry name" value="Actin-like ATPase domain"/>
    <property type="match status" value="1"/>
</dbReference>
<evidence type="ECO:0000256" key="2">
    <source>
        <dbReference type="SAM" id="MobiDB-lite"/>
    </source>
</evidence>
<dbReference type="Gene3D" id="3.30.420.40">
    <property type="match status" value="2"/>
</dbReference>
<gene>
    <name evidence="4" type="ORF">SAMN05216267_100953</name>
</gene>
<dbReference type="PANTHER" id="PTHR18964">
    <property type="entry name" value="ROK (REPRESSOR, ORF, KINASE) FAMILY"/>
    <property type="match status" value="1"/>
</dbReference>
<dbReference type="Gene3D" id="1.10.10.10">
    <property type="entry name" value="Winged helix-like DNA-binding domain superfamily/Winged helix DNA-binding domain"/>
    <property type="match status" value="1"/>
</dbReference>
<dbReference type="SUPFAM" id="SSF46785">
    <property type="entry name" value="Winged helix' DNA-binding domain"/>
    <property type="match status" value="1"/>
</dbReference>
<dbReference type="InterPro" id="IPR043129">
    <property type="entry name" value="ATPase_NBD"/>
</dbReference>
<sequence length="423" mass="43741">MTPFPDRPHRPASPTPLRRADVVPPQGPRRSSAAGAVLGAILDHGPVARSTVARLTGLSPSAVTGHSARLVARGLVRERPETAGPRGLGRPHVPLEIDTGGHLVAGLHIAVAHSTVALMDLRGTIVAEDRRPHHRPAPRDVLDGVPARLSALAAAHAAGRTVLALGAATGSWVDPEAGVIVDHPWLGWRDVPVRDRLARTTGLPVHVDSHSRALARAEQLIGAVAARDSSVLLFVGAVVDAAFATAGAVHRGPRSAAGSVAHLPLADGEEAGDGPAEPCRCGTPRCLQSEVSEPSLLRQAAARGLRVADFPDLLGLARAGDRTAVALFRRRARLVGRVAALLLDMFDPEVLVVVEPGTGALPECLADLRAEVGARSWVCDDPERAVVPSSFTGSVLSVAGCAVALGALYADPLGPWSALPAVS</sequence>
<evidence type="ECO:0000256" key="1">
    <source>
        <dbReference type="ARBA" id="ARBA00006479"/>
    </source>
</evidence>
<dbReference type="GO" id="GO:0016301">
    <property type="term" value="F:kinase activity"/>
    <property type="evidence" value="ECO:0007669"/>
    <property type="project" value="UniProtKB-KW"/>
</dbReference>
<dbReference type="InterPro" id="IPR036390">
    <property type="entry name" value="WH_DNA-bd_sf"/>
</dbReference>
<dbReference type="Pfam" id="PF12802">
    <property type="entry name" value="MarR_2"/>
    <property type="match status" value="1"/>
</dbReference>
<reference evidence="4 5" key="1">
    <citation type="submission" date="2016-10" db="EMBL/GenBank/DDBJ databases">
        <authorList>
            <person name="de Groot N.N."/>
        </authorList>
    </citation>
    <scope>NUCLEOTIDE SEQUENCE [LARGE SCALE GENOMIC DNA]</scope>
    <source>
        <strain evidence="4 5">CGMCC 4.2026</strain>
    </source>
</reference>
<keyword evidence="5" id="KW-1185">Reference proteome</keyword>
<comment type="similarity">
    <text evidence="1">Belongs to the ROK (NagC/XylR) family.</text>
</comment>
<feature type="domain" description="HTH marR-type" evidence="3">
    <location>
        <begin position="36"/>
        <end position="81"/>
    </location>
</feature>
<keyword evidence="4" id="KW-0418">Kinase</keyword>
<organism evidence="4 5">
    <name type="scientific">Actinacidiphila rubida</name>
    <dbReference type="NCBI Taxonomy" id="310780"/>
    <lineage>
        <taxon>Bacteria</taxon>
        <taxon>Bacillati</taxon>
        <taxon>Actinomycetota</taxon>
        <taxon>Actinomycetes</taxon>
        <taxon>Kitasatosporales</taxon>
        <taxon>Streptomycetaceae</taxon>
        <taxon>Actinacidiphila</taxon>
    </lineage>
</organism>
<accession>A0A1H8J0L2</accession>
<evidence type="ECO:0000259" key="3">
    <source>
        <dbReference type="Pfam" id="PF12802"/>
    </source>
</evidence>
<name>A0A1H8J0L2_9ACTN</name>
<dbReference type="PANTHER" id="PTHR18964:SF149">
    <property type="entry name" value="BIFUNCTIONAL UDP-N-ACETYLGLUCOSAMINE 2-EPIMERASE_N-ACETYLMANNOSAMINE KINASE"/>
    <property type="match status" value="1"/>
</dbReference>
<dbReference type="Proteomes" id="UP000181951">
    <property type="component" value="Unassembled WGS sequence"/>
</dbReference>
<dbReference type="AlphaFoldDB" id="A0A1H8J0L2"/>
<evidence type="ECO:0000313" key="4">
    <source>
        <dbReference type="EMBL" id="SEN73518.1"/>
    </source>
</evidence>
<dbReference type="EMBL" id="FODD01000009">
    <property type="protein sequence ID" value="SEN73518.1"/>
    <property type="molecule type" value="Genomic_DNA"/>
</dbReference>
<dbReference type="InterPro" id="IPR000600">
    <property type="entry name" value="ROK"/>
</dbReference>
<dbReference type="STRING" id="310780.SAMN05216267_100953"/>
<evidence type="ECO:0000313" key="5">
    <source>
        <dbReference type="Proteomes" id="UP000181951"/>
    </source>
</evidence>
<dbReference type="InterPro" id="IPR036388">
    <property type="entry name" value="WH-like_DNA-bd_sf"/>
</dbReference>
<dbReference type="Pfam" id="PF00480">
    <property type="entry name" value="ROK"/>
    <property type="match status" value="1"/>
</dbReference>